<dbReference type="RefSeq" id="XP_016222536.1">
    <property type="nucleotide sequence ID" value="XM_016370243.1"/>
</dbReference>
<proteinExistence type="predicted"/>
<dbReference type="Proteomes" id="UP000054302">
    <property type="component" value="Unassembled WGS sequence"/>
</dbReference>
<dbReference type="Gene3D" id="1.10.287.950">
    <property type="entry name" value="Methyl-accepting chemotaxis protein"/>
    <property type="match status" value="1"/>
</dbReference>
<dbReference type="AlphaFoldDB" id="A0A0D1Z8C1"/>
<reference evidence="1 2" key="1">
    <citation type="submission" date="2015-01" db="EMBL/GenBank/DDBJ databases">
        <title>The Genome Sequence of Exophiala mesophila CBS40295.</title>
        <authorList>
            <consortium name="The Broad Institute Genomics Platform"/>
            <person name="Cuomo C."/>
            <person name="de Hoog S."/>
            <person name="Gorbushina A."/>
            <person name="Stielow B."/>
            <person name="Teixiera M."/>
            <person name="Abouelleil A."/>
            <person name="Chapman S.B."/>
            <person name="Priest M."/>
            <person name="Young S.K."/>
            <person name="Wortman J."/>
            <person name="Nusbaum C."/>
            <person name="Birren B."/>
        </authorList>
    </citation>
    <scope>NUCLEOTIDE SEQUENCE [LARGE SCALE GENOMIC DNA]</scope>
    <source>
        <strain evidence="1 2">CBS 40295</strain>
    </source>
</reference>
<name>A0A0D1Z8C1_EXOME</name>
<dbReference type="EMBL" id="KN847523">
    <property type="protein sequence ID" value="KIV90962.1"/>
    <property type="molecule type" value="Genomic_DNA"/>
</dbReference>
<protein>
    <submittedName>
        <fullName evidence="1">Uncharacterized protein</fullName>
    </submittedName>
</protein>
<dbReference type="GeneID" id="27323405"/>
<keyword evidence="2" id="KW-1185">Reference proteome</keyword>
<organism evidence="1 2">
    <name type="scientific">Exophiala mesophila</name>
    <name type="common">Black yeast-like fungus</name>
    <dbReference type="NCBI Taxonomy" id="212818"/>
    <lineage>
        <taxon>Eukaryota</taxon>
        <taxon>Fungi</taxon>
        <taxon>Dikarya</taxon>
        <taxon>Ascomycota</taxon>
        <taxon>Pezizomycotina</taxon>
        <taxon>Eurotiomycetes</taxon>
        <taxon>Chaetothyriomycetidae</taxon>
        <taxon>Chaetothyriales</taxon>
        <taxon>Herpotrichiellaceae</taxon>
        <taxon>Exophiala</taxon>
    </lineage>
</organism>
<dbReference type="OrthoDB" id="4159080at2759"/>
<accession>A0A0D1Z8C1</accession>
<gene>
    <name evidence="1" type="ORF">PV10_05560</name>
</gene>
<evidence type="ECO:0000313" key="2">
    <source>
        <dbReference type="Proteomes" id="UP000054302"/>
    </source>
</evidence>
<dbReference type="VEuPathDB" id="FungiDB:PV10_05560"/>
<evidence type="ECO:0000313" key="1">
    <source>
        <dbReference type="EMBL" id="KIV90962.1"/>
    </source>
</evidence>
<sequence>MASQNAVGPQPNVQRMVQSVHTFADNFTEELARLQNVPAMAEGNAIQDDITRTLTSLDQIRAQIRTGLNQMGNRMDTSVAQMTQMNARMDMFAAAITQMNTRMDMFAVAITQMNAATTQMNGAINQMTSAITQVDAAITRMNIDMTASNNRMNRGLNEFTLRVKAIDRNTMARVQNSLLANPTDQLELLVDPSTNGPIRGHPKTPGDITTMKQATLTDVLLKFNLCHLGDRLAKENRLRLYIGLPPVTHP</sequence>
<dbReference type="HOGENOM" id="CLU_097230_0_1_1"/>
<dbReference type="OMA" id="AITRMNI"/>
<dbReference type="STRING" id="212818.A0A0D1Z8C1"/>